<dbReference type="Proteomes" id="UP000054270">
    <property type="component" value="Unassembled WGS sequence"/>
</dbReference>
<feature type="region of interest" description="Disordered" evidence="1">
    <location>
        <begin position="292"/>
        <end position="339"/>
    </location>
</feature>
<feature type="compositionally biased region" description="Basic and acidic residues" evidence="1">
    <location>
        <begin position="309"/>
        <end position="319"/>
    </location>
</feature>
<gene>
    <name evidence="3" type="ORF">HYPSUDRAFT_214204</name>
</gene>
<feature type="region of interest" description="Disordered" evidence="1">
    <location>
        <begin position="59"/>
        <end position="182"/>
    </location>
</feature>
<evidence type="ECO:0000256" key="1">
    <source>
        <dbReference type="SAM" id="MobiDB-lite"/>
    </source>
</evidence>
<dbReference type="AlphaFoldDB" id="A0A0D2Q107"/>
<feature type="compositionally biased region" description="Pro residues" evidence="1">
    <location>
        <begin position="85"/>
        <end position="104"/>
    </location>
</feature>
<keyword evidence="4" id="KW-1185">Reference proteome</keyword>
<name>A0A0D2Q107_HYPSF</name>
<protein>
    <submittedName>
        <fullName evidence="3">Uncharacterized protein</fullName>
    </submittedName>
</protein>
<organism evidence="3 4">
    <name type="scientific">Hypholoma sublateritium (strain FD-334 SS-4)</name>
    <dbReference type="NCBI Taxonomy" id="945553"/>
    <lineage>
        <taxon>Eukaryota</taxon>
        <taxon>Fungi</taxon>
        <taxon>Dikarya</taxon>
        <taxon>Basidiomycota</taxon>
        <taxon>Agaricomycotina</taxon>
        <taxon>Agaricomycetes</taxon>
        <taxon>Agaricomycetidae</taxon>
        <taxon>Agaricales</taxon>
        <taxon>Agaricineae</taxon>
        <taxon>Strophariaceae</taxon>
        <taxon>Hypholoma</taxon>
    </lineage>
</organism>
<feature type="compositionally biased region" description="Pro residues" evidence="1">
    <location>
        <begin position="229"/>
        <end position="246"/>
    </location>
</feature>
<dbReference type="STRING" id="945553.A0A0D2Q107"/>
<reference evidence="4" key="1">
    <citation type="submission" date="2014-04" db="EMBL/GenBank/DDBJ databases">
        <title>Evolutionary Origins and Diversification of the Mycorrhizal Mutualists.</title>
        <authorList>
            <consortium name="DOE Joint Genome Institute"/>
            <consortium name="Mycorrhizal Genomics Consortium"/>
            <person name="Kohler A."/>
            <person name="Kuo A."/>
            <person name="Nagy L.G."/>
            <person name="Floudas D."/>
            <person name="Copeland A."/>
            <person name="Barry K.W."/>
            <person name="Cichocki N."/>
            <person name="Veneault-Fourrey C."/>
            <person name="LaButti K."/>
            <person name="Lindquist E.A."/>
            <person name="Lipzen A."/>
            <person name="Lundell T."/>
            <person name="Morin E."/>
            <person name="Murat C."/>
            <person name="Riley R."/>
            <person name="Ohm R."/>
            <person name="Sun H."/>
            <person name="Tunlid A."/>
            <person name="Henrissat B."/>
            <person name="Grigoriev I.V."/>
            <person name="Hibbett D.S."/>
            <person name="Martin F."/>
        </authorList>
    </citation>
    <scope>NUCLEOTIDE SEQUENCE [LARGE SCALE GENOMIC DNA]</scope>
    <source>
        <strain evidence="4">FD-334 SS-4</strain>
    </source>
</reference>
<proteinExistence type="predicted"/>
<feature type="chain" id="PRO_5002248991" evidence="2">
    <location>
        <begin position="24"/>
        <end position="339"/>
    </location>
</feature>
<evidence type="ECO:0000313" key="4">
    <source>
        <dbReference type="Proteomes" id="UP000054270"/>
    </source>
</evidence>
<dbReference type="OMA" id="WPPQFMP"/>
<evidence type="ECO:0000256" key="2">
    <source>
        <dbReference type="SAM" id="SignalP"/>
    </source>
</evidence>
<evidence type="ECO:0000313" key="3">
    <source>
        <dbReference type="EMBL" id="KJA25215.1"/>
    </source>
</evidence>
<dbReference type="EMBL" id="KN817533">
    <property type="protein sequence ID" value="KJA25215.1"/>
    <property type="molecule type" value="Genomic_DNA"/>
</dbReference>
<keyword evidence="2" id="KW-0732">Signal</keyword>
<sequence length="339" mass="36979">MIMRWTHLILLAALHTAALPAAAYPPYYRSGYGEPHPEPVVPFVPPSPYYRPSPPPPVHHAPYVAPRPRRDSVPARPRRNSYVPPSMPPSQPFPHLPHPPPPPLDAFGRPAYPRTRHDSQGAARTKHPHPARSGTVDTAHLPPGFQWYADPHGAHTPYAPDGAHPAAFQPSFHGHAPVHRPPHPINAFVPPVPEVNPFLPPGHPAHATPPAPAFNPFLPPGHPGHHAPPAHPHPNHPARPVPPSARVPPALGHPLYEKYGNPNYGLPADAHIDAYKRPPHARIDPAVAKEPYEGNPLGITQPGIWGHARPGDWDGHWEGEASSARRHAADYKGKQPVRH</sequence>
<feature type="compositionally biased region" description="Pro residues" evidence="1">
    <location>
        <begin position="200"/>
        <end position="222"/>
    </location>
</feature>
<accession>A0A0D2Q107</accession>
<feature type="signal peptide" evidence="2">
    <location>
        <begin position="1"/>
        <end position="23"/>
    </location>
</feature>
<feature type="region of interest" description="Disordered" evidence="1">
    <location>
        <begin position="200"/>
        <end position="256"/>
    </location>
</feature>